<keyword evidence="2" id="KW-1185">Reference proteome</keyword>
<organism evidence="1 2">
    <name type="scientific">Stephania cephalantha</name>
    <dbReference type="NCBI Taxonomy" id="152367"/>
    <lineage>
        <taxon>Eukaryota</taxon>
        <taxon>Viridiplantae</taxon>
        <taxon>Streptophyta</taxon>
        <taxon>Embryophyta</taxon>
        <taxon>Tracheophyta</taxon>
        <taxon>Spermatophyta</taxon>
        <taxon>Magnoliopsida</taxon>
        <taxon>Ranunculales</taxon>
        <taxon>Menispermaceae</taxon>
        <taxon>Menispermoideae</taxon>
        <taxon>Cissampelideae</taxon>
        <taxon>Stephania</taxon>
    </lineage>
</organism>
<name>A0AAP0PP96_9MAGN</name>
<gene>
    <name evidence="1" type="ORF">Scep_006668</name>
</gene>
<reference evidence="1 2" key="1">
    <citation type="submission" date="2024-01" db="EMBL/GenBank/DDBJ databases">
        <title>Genome assemblies of Stephania.</title>
        <authorList>
            <person name="Yang L."/>
        </authorList>
    </citation>
    <scope>NUCLEOTIDE SEQUENCE [LARGE SCALE GENOMIC DNA]</scope>
    <source>
        <strain evidence="1">JXDWG</strain>
        <tissue evidence="1">Leaf</tissue>
    </source>
</reference>
<evidence type="ECO:0000313" key="2">
    <source>
        <dbReference type="Proteomes" id="UP001419268"/>
    </source>
</evidence>
<evidence type="ECO:0000313" key="1">
    <source>
        <dbReference type="EMBL" id="KAK9147911.1"/>
    </source>
</evidence>
<comment type="caution">
    <text evidence="1">The sequence shown here is derived from an EMBL/GenBank/DDBJ whole genome shotgun (WGS) entry which is preliminary data.</text>
</comment>
<accession>A0AAP0PP96</accession>
<dbReference type="EMBL" id="JBBNAG010000003">
    <property type="protein sequence ID" value="KAK9147911.1"/>
    <property type="molecule type" value="Genomic_DNA"/>
</dbReference>
<dbReference type="Proteomes" id="UP001419268">
    <property type="component" value="Unassembled WGS sequence"/>
</dbReference>
<sequence>MCNKDANVESIHDAEALTEMQVRFRDVQKMLREENEKVKIKRSIQCIDDLAALPKDHVVIRKKICISYRGHCYRRRRWHA</sequence>
<proteinExistence type="predicted"/>
<protein>
    <submittedName>
        <fullName evidence="1">Uncharacterized protein</fullName>
    </submittedName>
</protein>
<dbReference type="AlphaFoldDB" id="A0AAP0PP96"/>